<keyword evidence="3" id="KW-1185">Reference proteome</keyword>
<dbReference type="RefSeq" id="WP_066082053.1">
    <property type="nucleotide sequence ID" value="NZ_FRDK01000013.1"/>
</dbReference>
<protein>
    <submittedName>
        <fullName evidence="2">Uncharacterized protein</fullName>
    </submittedName>
</protein>
<name>A0A167VBD1_9FLAO</name>
<gene>
    <name evidence="2" type="ORF">FBFR_13030</name>
</gene>
<keyword evidence="1" id="KW-1133">Transmembrane helix</keyword>
<accession>A0A167VBD1</accession>
<feature type="transmembrane region" description="Helical" evidence="1">
    <location>
        <begin position="12"/>
        <end position="30"/>
    </location>
</feature>
<sequence>MSLLTKIGKKYFFIITTVLLLITLINYSEIQALEPIRMNNFFSGFIAGILLGLLFAGLLQYSKFKK</sequence>
<evidence type="ECO:0000313" key="2">
    <source>
        <dbReference type="EMBL" id="OAB26251.1"/>
    </source>
</evidence>
<evidence type="ECO:0000256" key="1">
    <source>
        <dbReference type="SAM" id="Phobius"/>
    </source>
</evidence>
<dbReference type="STRING" id="249352.SAMN05444395_1136"/>
<keyword evidence="1" id="KW-0812">Transmembrane</keyword>
<comment type="caution">
    <text evidence="2">The sequence shown here is derived from an EMBL/GenBank/DDBJ whole genome shotgun (WGS) entry which is preliminary data.</text>
</comment>
<dbReference type="Proteomes" id="UP000077164">
    <property type="component" value="Unassembled WGS sequence"/>
</dbReference>
<dbReference type="AlphaFoldDB" id="A0A167VBD1"/>
<keyword evidence="1" id="KW-0472">Membrane</keyword>
<reference evidence="2 3" key="1">
    <citation type="submission" date="2016-03" db="EMBL/GenBank/DDBJ databases">
        <title>Draft genome sequence of Flavobacterium fryxellicola DSM 16209.</title>
        <authorList>
            <person name="Shin S.-K."/>
            <person name="Yi H."/>
        </authorList>
    </citation>
    <scope>NUCLEOTIDE SEQUENCE [LARGE SCALE GENOMIC DNA]</scope>
    <source>
        <strain evidence="2 3">DSM 16209</strain>
    </source>
</reference>
<organism evidence="2 3">
    <name type="scientific">Flavobacterium fryxellicola</name>
    <dbReference type="NCBI Taxonomy" id="249352"/>
    <lineage>
        <taxon>Bacteria</taxon>
        <taxon>Pseudomonadati</taxon>
        <taxon>Bacteroidota</taxon>
        <taxon>Flavobacteriia</taxon>
        <taxon>Flavobacteriales</taxon>
        <taxon>Flavobacteriaceae</taxon>
        <taxon>Flavobacterium</taxon>
    </lineage>
</organism>
<dbReference type="EMBL" id="LVJE01000033">
    <property type="protein sequence ID" value="OAB26251.1"/>
    <property type="molecule type" value="Genomic_DNA"/>
</dbReference>
<evidence type="ECO:0000313" key="3">
    <source>
        <dbReference type="Proteomes" id="UP000077164"/>
    </source>
</evidence>
<proteinExistence type="predicted"/>
<feature type="transmembrane region" description="Helical" evidence="1">
    <location>
        <begin position="42"/>
        <end position="61"/>
    </location>
</feature>